<evidence type="ECO:0000256" key="8">
    <source>
        <dbReference type="SAM" id="MobiDB-lite"/>
    </source>
</evidence>
<comment type="subcellular location">
    <subcellularLocation>
        <location evidence="1">Cytoplasm</location>
        <location evidence="1">Cytoskeleton</location>
        <location evidence="1">Cilium basal body</location>
    </subcellularLocation>
</comment>
<evidence type="ECO:0000256" key="2">
    <source>
        <dbReference type="ARBA" id="ARBA00007700"/>
    </source>
</evidence>
<comment type="similarity">
    <text evidence="2">Belongs to the IFT46 family.</text>
</comment>
<keyword evidence="9" id="KW-1185">Reference proteome</keyword>
<keyword evidence="6" id="KW-0206">Cytoskeleton</keyword>
<sequence length="316" mass="36012">MANISLEPQEKEKVTYLQNQPYDEVVEVSSLEGMEDAETQEKNIDVLSDEEVERNSVNENPDIKEPVSHALLAPPRPLPSARVQGLEKPESDDGSQNSQEGDEDDDDDDDDEEEEEAEIQVEGQYDPADYEHLSVSAEMKELFQYITRYTPQTIELEHKIKPFIPDFIPAVGDIDAFLKVPRPDNKDEKLGFYALDEPRAKQSDPTVLDLQLRAVTKETTTKTTAVKRLDNADKNTKEIDTWINSIGQLHRSKPPPTVHYPKNMPDIDSLMQEWPPEFEEMLKEVGLPSAEIQCSLEDYVEIVCCTYQEFSLLIEL</sequence>
<keyword evidence="5" id="KW-0969">Cilium</keyword>
<proteinExistence type="inferred from homology"/>
<feature type="compositionally biased region" description="Acidic residues" evidence="8">
    <location>
        <begin position="100"/>
        <end position="119"/>
    </location>
</feature>
<evidence type="ECO:0000256" key="3">
    <source>
        <dbReference type="ARBA" id="ARBA00017206"/>
    </source>
</evidence>
<dbReference type="PANTHER" id="PTHR13376:SF0">
    <property type="entry name" value="INTRAFLAGELLAR TRANSPORT PROTEIN 46 HOMOLOG"/>
    <property type="match status" value="1"/>
</dbReference>
<evidence type="ECO:0000256" key="7">
    <source>
        <dbReference type="ARBA" id="ARBA00023273"/>
    </source>
</evidence>
<dbReference type="PANTHER" id="PTHR13376">
    <property type="entry name" value="INTRAFLAGELLAR TRANSPORT PROTEIN 46 HOMOLOG"/>
    <property type="match status" value="1"/>
</dbReference>
<evidence type="ECO:0000256" key="5">
    <source>
        <dbReference type="ARBA" id="ARBA00023069"/>
    </source>
</evidence>
<accession>A0ABM1T1N3</accession>
<dbReference type="Proteomes" id="UP000694941">
    <property type="component" value="Unplaced"/>
</dbReference>
<feature type="compositionally biased region" description="Basic and acidic residues" evidence="8">
    <location>
        <begin position="53"/>
        <end position="67"/>
    </location>
</feature>
<keyword evidence="7" id="KW-0966">Cell projection</keyword>
<dbReference type="InterPro" id="IPR022088">
    <property type="entry name" value="Intraflagellar_transp_cmplxB"/>
</dbReference>
<evidence type="ECO:0000256" key="1">
    <source>
        <dbReference type="ARBA" id="ARBA00004120"/>
    </source>
</evidence>
<gene>
    <name evidence="10" type="primary">LOC106466128</name>
</gene>
<organism evidence="9 10">
    <name type="scientific">Limulus polyphemus</name>
    <name type="common">Atlantic horseshoe crab</name>
    <dbReference type="NCBI Taxonomy" id="6850"/>
    <lineage>
        <taxon>Eukaryota</taxon>
        <taxon>Metazoa</taxon>
        <taxon>Ecdysozoa</taxon>
        <taxon>Arthropoda</taxon>
        <taxon>Chelicerata</taxon>
        <taxon>Merostomata</taxon>
        <taxon>Xiphosura</taxon>
        <taxon>Limulidae</taxon>
        <taxon>Limulus</taxon>
    </lineage>
</organism>
<dbReference type="Pfam" id="PF12317">
    <property type="entry name" value="IFT46_B_C"/>
    <property type="match status" value="1"/>
</dbReference>
<name>A0ABM1T1N3_LIMPO</name>
<dbReference type="GeneID" id="106466128"/>
<dbReference type="RefSeq" id="XP_022249789.1">
    <property type="nucleotide sequence ID" value="XM_022394081.1"/>
</dbReference>
<evidence type="ECO:0000256" key="4">
    <source>
        <dbReference type="ARBA" id="ARBA00022490"/>
    </source>
</evidence>
<evidence type="ECO:0000256" key="6">
    <source>
        <dbReference type="ARBA" id="ARBA00023212"/>
    </source>
</evidence>
<evidence type="ECO:0000313" key="10">
    <source>
        <dbReference type="RefSeq" id="XP_022249789.1"/>
    </source>
</evidence>
<protein>
    <recommendedName>
        <fullName evidence="3">Intraflagellar transport protein 46 homolog</fullName>
    </recommendedName>
</protein>
<reference evidence="10" key="1">
    <citation type="submission" date="2025-08" db="UniProtKB">
        <authorList>
            <consortium name="RefSeq"/>
        </authorList>
    </citation>
    <scope>IDENTIFICATION</scope>
    <source>
        <tissue evidence="10">Muscle</tissue>
    </source>
</reference>
<evidence type="ECO:0000313" key="9">
    <source>
        <dbReference type="Proteomes" id="UP000694941"/>
    </source>
</evidence>
<feature type="region of interest" description="Disordered" evidence="8">
    <location>
        <begin position="28"/>
        <end position="128"/>
    </location>
</feature>
<keyword evidence="4" id="KW-0963">Cytoplasm</keyword>